<dbReference type="STRING" id="546269.HMPREF0389_01585"/>
<dbReference type="AlphaFoldDB" id="D6GTZ5"/>
<name>D6GTZ5_FILAD</name>
<reference evidence="5" key="1">
    <citation type="submission" date="2010-12" db="EMBL/GenBank/DDBJ databases">
        <title>The genome sequence of Filifactor alocis strain ATCC 35896.</title>
        <authorList>
            <consortium name="The Broad Institute Genome Sequencing Platform"/>
            <person name="Ward D."/>
            <person name="Earl A."/>
            <person name="Feldgarden M."/>
            <person name="Young S.K."/>
            <person name="Gargeya S."/>
            <person name="Zeng Q."/>
            <person name="Alvarado L."/>
            <person name="Berlin A."/>
            <person name="Bochicchio J."/>
            <person name="Chapman S.B."/>
            <person name="Chen Z."/>
            <person name="Freedman E."/>
            <person name="Gellesch M."/>
            <person name="Goldberg J."/>
            <person name="Griggs A."/>
            <person name="Gujja S."/>
            <person name="Heilman E."/>
            <person name="Heiman D."/>
            <person name="Howarth C."/>
            <person name="Mehta T."/>
            <person name="Neiman D."/>
            <person name="Pearson M."/>
            <person name="Roberts A."/>
            <person name="Saif S."/>
            <person name="Shea T."/>
            <person name="Shenoy N."/>
            <person name="Sisk P."/>
            <person name="Stolte C."/>
            <person name="Sykes S."/>
            <person name="White J."/>
            <person name="Yandava C."/>
            <person name="Izard J."/>
            <person name="Blanton J.M."/>
            <person name="Baranova O.V."/>
            <person name="Tanner A.C."/>
            <person name="Dewhirst F.E."/>
            <person name="Haas B."/>
            <person name="Nusbaum C."/>
            <person name="Birren B."/>
        </authorList>
    </citation>
    <scope>NUCLEOTIDE SEQUENCE [LARGE SCALE GENOMIC DNA]</scope>
    <source>
        <strain evidence="5">ATCC 35896 / D40 B5</strain>
    </source>
</reference>
<evidence type="ECO:0000256" key="2">
    <source>
        <dbReference type="SAM" id="Coils"/>
    </source>
</evidence>
<dbReference type="KEGG" id="faa:HMPREF0389_01585"/>
<evidence type="ECO:0000256" key="1">
    <source>
        <dbReference type="ARBA" id="ARBA00093462"/>
    </source>
</evidence>
<evidence type="ECO:0000259" key="3">
    <source>
        <dbReference type="Pfam" id="PF07261"/>
    </source>
</evidence>
<feature type="domain" description="DnaB/C C-terminal" evidence="3">
    <location>
        <begin position="225"/>
        <end position="278"/>
    </location>
</feature>
<protein>
    <submittedName>
        <fullName evidence="4">DnaD domain protein</fullName>
    </submittedName>
</protein>
<organism evidence="4 5">
    <name type="scientific">Filifactor alocis (strain ATCC 35896 / CCUG 47790 / D40 B5)</name>
    <name type="common">Fusobacterium alocis</name>
    <dbReference type="NCBI Taxonomy" id="546269"/>
    <lineage>
        <taxon>Bacteria</taxon>
        <taxon>Bacillati</taxon>
        <taxon>Bacillota</taxon>
        <taxon>Clostridia</taxon>
        <taxon>Peptostreptococcales</taxon>
        <taxon>Filifactoraceae</taxon>
        <taxon>Filifactor</taxon>
    </lineage>
</organism>
<evidence type="ECO:0000313" key="5">
    <source>
        <dbReference type="Proteomes" id="UP000007468"/>
    </source>
</evidence>
<dbReference type="NCBIfam" id="TIGR01446">
    <property type="entry name" value="DnaD_dom"/>
    <property type="match status" value="1"/>
</dbReference>
<keyword evidence="2" id="KW-0175">Coiled coil</keyword>
<evidence type="ECO:0000313" key="4">
    <source>
        <dbReference type="EMBL" id="EFE27666.1"/>
    </source>
</evidence>
<dbReference type="OrthoDB" id="1652900at2"/>
<dbReference type="Pfam" id="PF07261">
    <property type="entry name" value="DnaB_2"/>
    <property type="match status" value="2"/>
</dbReference>
<accession>D6GTZ5</accession>
<proteinExistence type="inferred from homology"/>
<gene>
    <name evidence="4" type="ordered locus">HMPREF0389_01585</name>
</gene>
<feature type="coiled-coil region" evidence="2">
    <location>
        <begin position="377"/>
        <end position="409"/>
    </location>
</feature>
<dbReference type="PATRIC" id="fig|546269.5.peg.749"/>
<comment type="similarity">
    <text evidence="1">Belongs to the DnaB/DnaD family.</text>
</comment>
<dbReference type="Proteomes" id="UP000007468">
    <property type="component" value="Chromosome"/>
</dbReference>
<dbReference type="EMBL" id="CP002390">
    <property type="protein sequence ID" value="EFE27666.1"/>
    <property type="molecule type" value="Genomic_DNA"/>
</dbReference>
<dbReference type="eggNOG" id="COG3935">
    <property type="taxonomic scope" value="Bacteria"/>
</dbReference>
<dbReference type="RefSeq" id="WP_014262360.1">
    <property type="nucleotide sequence ID" value="NC_016630.1"/>
</dbReference>
<keyword evidence="5" id="KW-1185">Reference proteome</keyword>
<sequence>MFFKEEINEELLDTLIPNIFFEQLLPIMDAKYLRIYLYAYYLCQKDNAYEWNNQVLAEKLGISIDEVLDAWDFFELCHLIEKHRPQGAEVWDFSVEFKNLKRFYTCREKTNASLEKTLMISQNEEYQKMYDKIESILGSLVMSHHRRAINEMITAYNLPKDLVVEAFRFSVHKKGSYSVQKALSILRIWYAEGVRTVEDLEQFLLEKGDRYGLYKKILSFLGEYRMPTKAEEEMMDKWLDDYKFSMEVIEEAFAKSISIKSPNMKYIDGILRNWHEKTLDLNLQKEKNREQKDPTLFRLNILEGLGLEKKNLTSEEQEQLRFLYEHFSMKEILMTIDYIKKLNLEKSIVNLYRLMQHPESADIAKPIVNQQTQSIRKEEIQELLTQKRKTKEELRKEELEQEMKLFYQKKGKKLK</sequence>
<dbReference type="SUPFAM" id="SSF158499">
    <property type="entry name" value="DnaD domain-like"/>
    <property type="match status" value="1"/>
</dbReference>
<dbReference type="InterPro" id="IPR006343">
    <property type="entry name" value="DnaB/C_C"/>
</dbReference>
<dbReference type="Gene3D" id="1.10.10.630">
    <property type="entry name" value="DnaD domain-like"/>
    <property type="match status" value="2"/>
</dbReference>
<feature type="domain" description="DnaB/C C-terminal" evidence="3">
    <location>
        <begin position="130"/>
        <end position="203"/>
    </location>
</feature>
<dbReference type="InterPro" id="IPR034829">
    <property type="entry name" value="DnaD-like_sf"/>
</dbReference>